<dbReference type="VEuPathDB" id="FungiDB:FOIG_09527"/>
<accession>A0A2H3SPB2</accession>
<dbReference type="VEuPathDB" id="FungiDB:FOZG_10504"/>
<evidence type="ECO:0000313" key="3">
    <source>
        <dbReference type="Proteomes" id="UP000219369"/>
    </source>
</evidence>
<feature type="transmembrane region" description="Helical" evidence="1">
    <location>
        <begin position="127"/>
        <end position="146"/>
    </location>
</feature>
<proteinExistence type="predicted"/>
<reference evidence="3" key="1">
    <citation type="submission" date="2016-09" db="EMBL/GenBank/DDBJ databases">
        <authorList>
            <person name="Guldener U."/>
        </authorList>
    </citation>
    <scope>NUCLEOTIDE SEQUENCE [LARGE SCALE GENOMIC DNA]</scope>
    <source>
        <strain evidence="3">V64-1</strain>
    </source>
</reference>
<dbReference type="VEuPathDB" id="FungiDB:FOXG_04814"/>
<dbReference type="VEuPathDB" id="FungiDB:FOMG_06111"/>
<dbReference type="VEuPathDB" id="FungiDB:FOC1_g10009023"/>
<evidence type="ECO:0000256" key="1">
    <source>
        <dbReference type="SAM" id="Phobius"/>
    </source>
</evidence>
<dbReference type="AlphaFoldDB" id="A0A2H3SPB2"/>
<dbReference type="VEuPathDB" id="FungiDB:FOC4_g10001361"/>
<dbReference type="EMBL" id="FMJY01000001">
    <property type="protein sequence ID" value="SCO78308.1"/>
    <property type="molecule type" value="Genomic_DNA"/>
</dbReference>
<keyword evidence="1" id="KW-1133">Transmembrane helix</keyword>
<dbReference type="Proteomes" id="UP000219369">
    <property type="component" value="Unassembled WGS sequence"/>
</dbReference>
<keyword evidence="1" id="KW-0472">Membrane</keyword>
<dbReference type="VEuPathDB" id="FungiDB:FOMG_06112"/>
<organism evidence="2 3">
    <name type="scientific">Fusarium oxysporum</name>
    <name type="common">Fusarium vascular wilt</name>
    <dbReference type="NCBI Taxonomy" id="5507"/>
    <lineage>
        <taxon>Eukaryota</taxon>
        <taxon>Fungi</taxon>
        <taxon>Dikarya</taxon>
        <taxon>Ascomycota</taxon>
        <taxon>Pezizomycotina</taxon>
        <taxon>Sordariomycetes</taxon>
        <taxon>Hypocreomycetidae</taxon>
        <taxon>Hypocreales</taxon>
        <taxon>Nectriaceae</taxon>
        <taxon>Fusarium</taxon>
        <taxon>Fusarium oxysporum species complex</taxon>
    </lineage>
</organism>
<dbReference type="OrthoDB" id="2590365at2759"/>
<gene>
    <name evidence="2" type="ORF">FRV6_02521</name>
</gene>
<sequence>MQPANIQLRQRPSWLATLDWASTISGFLLLATGILMIINGQCSLAHGLSAYAPLCVGSQLSVQSWLAITGIQFSLLSTILLPHATSMTLSKCFTRAVETTGMRFDRLLNSLSTAPLSAQLRGSKKVIIVRCLVFMLAALVSVLYKFSFVSVDAQGMLAIPNGQIYYNYGSDGYPDTDPSYTEIGESDIPREYNYALGDGVPTSILSANLIDFLTVSNGSVVVVSDPGKTFERPTDLIVGPKVNATRLTNILNGTVESCNPLLYLRSSFYVLRSLDNFYGTKWPLVKSRPYNNGVRIDFTPWNSTSYTFNGGIMDITSLANGSLQAWVAGHSLASQPQGIYDYRVTVNMRYCYGYINWKNSAVFGHFEIEDPTDIKCQAFPFDVAAWNQTLWSFNAKAFIQAACAGKTTIDDSFWTFALPIIPIMSDHSSVHKGFAPPGERNPRCHNIAQDSFAVAEEWPAQWLALVEGLDKTVVKEAVKDGATGISVQSKTVVFLSSSAEEGAAQNAALNTLPVICAGVKEVSTCKIKVIVPSGVKVNMKTIKVPTWNKCKSRQWAAWNCPTLKKPLRTCKGWTCIPGWEKKSRQVPSSITILTKEVDLCDEIRRALGKDLGDKFIKSAEAICGCFTRLQNFATTGSFSAMSIRGEMTTATTKVADDTLNIEKVLYSYFSLDFSSNLSKCFGKVSLPILNNKVDIASVLKSIAPWVIAQAKDIDLSVFQSLARVVAACQAGNCNANSIGAAVNNYLTPSFQLMEPPIKSVLVQWDGALTRIQERVKDINEAANSLASNYDIMRAEFDSSKQKICEELQRCDGQGVPRFLDRVDEVIEAANRLWPVRGPLDVPSNQLGKRLAETIQLRKEIKKYPEAASLVSMIKQGKFKKISDIFLFMPIVQRVPELAKQIKNDLSPLQDIIKQYKQPSGEAQENRWSLSWSNIIWPDTELTSDSPEADAALIAELNAVDELVRNYLSSHLLAYSNGMVIMDAELRGFSVVNESFAMETKVVTYNRWTTISIDMPCSKETKGVQEEWASKVLFVEDVFQVQSGSRDGIFPQDSCALY</sequence>
<dbReference type="VEuPathDB" id="FungiDB:FOXG_04813"/>
<evidence type="ECO:0000313" key="2">
    <source>
        <dbReference type="EMBL" id="SCO78308.1"/>
    </source>
</evidence>
<feature type="transmembrane region" description="Helical" evidence="1">
    <location>
        <begin position="20"/>
        <end position="40"/>
    </location>
</feature>
<name>A0A2H3SPB2_FUSOX</name>
<dbReference type="VEuPathDB" id="FungiDB:FOIG_13769"/>
<dbReference type="VEuPathDB" id="FungiDB:FOZG_10505"/>
<dbReference type="VEuPathDB" id="FungiDB:HZS61_013283"/>
<dbReference type="VEuPathDB" id="FungiDB:FOC4_g10013180"/>
<feature type="transmembrane region" description="Helical" evidence="1">
    <location>
        <begin position="60"/>
        <end position="81"/>
    </location>
</feature>
<keyword evidence="1" id="KW-0812">Transmembrane</keyword>
<protein>
    <submittedName>
        <fullName evidence="2">Uncharacterized protein</fullName>
    </submittedName>
</protein>